<dbReference type="KEGG" id="jre:118344806"/>
<gene>
    <name evidence="2" type="primary">LOC118344806</name>
</gene>
<organism evidence="1 2">
    <name type="scientific">Juglans regia</name>
    <name type="common">English walnut</name>
    <dbReference type="NCBI Taxonomy" id="51240"/>
    <lineage>
        <taxon>Eukaryota</taxon>
        <taxon>Viridiplantae</taxon>
        <taxon>Streptophyta</taxon>
        <taxon>Embryophyta</taxon>
        <taxon>Tracheophyta</taxon>
        <taxon>Spermatophyta</taxon>
        <taxon>Magnoliopsida</taxon>
        <taxon>eudicotyledons</taxon>
        <taxon>Gunneridae</taxon>
        <taxon>Pentapetalae</taxon>
        <taxon>rosids</taxon>
        <taxon>fabids</taxon>
        <taxon>Fagales</taxon>
        <taxon>Juglandaceae</taxon>
        <taxon>Juglans</taxon>
    </lineage>
</organism>
<dbReference type="GeneID" id="118344806"/>
<evidence type="ECO:0000313" key="2">
    <source>
        <dbReference type="RefSeq" id="XP_035542098.1"/>
    </source>
</evidence>
<proteinExistence type="predicted"/>
<dbReference type="RefSeq" id="XP_035542098.1">
    <property type="nucleotide sequence ID" value="XM_035686205.1"/>
</dbReference>
<dbReference type="Gramene" id="Jr16_08780_p1">
    <property type="protein sequence ID" value="cds.Jr16_08780_p1"/>
    <property type="gene ID" value="Jr16_08780"/>
</dbReference>
<dbReference type="AlphaFoldDB" id="A0A6P9ECL4"/>
<dbReference type="OrthoDB" id="1938246at2759"/>
<dbReference type="PANTHER" id="PTHR33116:SF86">
    <property type="entry name" value="REVERSE TRANSCRIPTASE DOMAIN-CONTAINING PROTEIN"/>
    <property type="match status" value="1"/>
</dbReference>
<keyword evidence="1" id="KW-1185">Reference proteome</keyword>
<sequence length="264" mass="30860">MVEAKVFEKYLGLPSCVGRNKLASFRPVLDSIRNRMQNWKVRFISNAQKEVLLKSIVQAIPTYCMSIFKMPKTILNAMNKLMQKFWWGNRDNKTKTQWLPWKLLGKNKAEGGLGYRDFEHFNLALLAKQGWRLIQQSQSLAAKVMKAKYFFRSDFLHAKLGSNASFLWRSFLEARKVLEEGLIWRIGNGEGVSIWRDKWIPQPTTFKVQTPLDQRHACWKVSNLIDEDSKTWNMSILRRIFTEEDISNICKIPISWCGNPDKLI</sequence>
<protein>
    <submittedName>
        <fullName evidence="2">Uncharacterized mitochondrial protein AtMg00310-like</fullName>
    </submittedName>
</protein>
<name>A0A6P9ECL4_JUGRE</name>
<accession>A0A6P9ECL4</accession>
<dbReference type="Proteomes" id="UP000235220">
    <property type="component" value="Chromosome 16"/>
</dbReference>
<evidence type="ECO:0000313" key="1">
    <source>
        <dbReference type="Proteomes" id="UP000235220"/>
    </source>
</evidence>
<reference evidence="2" key="1">
    <citation type="submission" date="2025-08" db="UniProtKB">
        <authorList>
            <consortium name="RefSeq"/>
        </authorList>
    </citation>
    <scope>IDENTIFICATION</scope>
    <source>
        <tissue evidence="2">Leaves</tissue>
    </source>
</reference>
<dbReference type="PANTHER" id="PTHR33116">
    <property type="entry name" value="REVERSE TRANSCRIPTASE ZINC-BINDING DOMAIN-CONTAINING PROTEIN-RELATED-RELATED"/>
    <property type="match status" value="1"/>
</dbReference>